<evidence type="ECO:0000313" key="11">
    <source>
        <dbReference type="EMBL" id="GGD96959.1"/>
    </source>
</evidence>
<sequence length="427" mass="45813">MARLAIPRRRLVSIMGGSAGNLVEWYDWFAYASFAIYFAPVFFPKADPTAQLLSTAAIFAAGFVMRPVGAWVMGRFADARGRKAGLTLSVALMFSGSILIALAPTYATAGLLGPATLLLARVVQGLSLGGEYGASATYLSEMAPKENRGFWASFQYMTLCGGQLAAIAVAVILQGFLSEAQLTAWGWRIPFVIGAILALGVYLLRRNLAETPTFENQAVDRPVSTARLLWREHRRESILVAMLSAGGGLGAYTYTSYMQKYLFNTVGFDKATATYIVAAGLLWFTAMQPLFGALADRFGRKPMLLLFGIGGAVAAIPVFMTLERTSSPVMAALILLIPLTLQSGYSANNALVKAELFPAHIRGLGVALPYAIGNAAFAGTLEMVALALKGAGLERWFYLYVAVVIAMAGVATLLLPETRERSLIEDD</sequence>
<keyword evidence="4" id="KW-1003">Cell membrane</keyword>
<evidence type="ECO:0000256" key="3">
    <source>
        <dbReference type="ARBA" id="ARBA00022448"/>
    </source>
</evidence>
<proteinExistence type="inferred from homology"/>
<feature type="transmembrane region" description="Helical" evidence="9">
    <location>
        <begin position="302"/>
        <end position="322"/>
    </location>
</feature>
<evidence type="ECO:0000256" key="5">
    <source>
        <dbReference type="ARBA" id="ARBA00022692"/>
    </source>
</evidence>
<keyword evidence="12" id="KW-1185">Reference proteome</keyword>
<feature type="transmembrane region" description="Helical" evidence="9">
    <location>
        <begin position="328"/>
        <end position="347"/>
    </location>
</feature>
<evidence type="ECO:0000256" key="7">
    <source>
        <dbReference type="ARBA" id="ARBA00022989"/>
    </source>
</evidence>
<feature type="transmembrane region" description="Helical" evidence="9">
    <location>
        <begin position="359"/>
        <end position="377"/>
    </location>
</feature>
<dbReference type="PANTHER" id="PTHR43528">
    <property type="entry name" value="ALPHA-KETOGLUTARATE PERMEASE"/>
    <property type="match status" value="1"/>
</dbReference>
<dbReference type="InterPro" id="IPR036259">
    <property type="entry name" value="MFS_trans_sf"/>
</dbReference>
<evidence type="ECO:0000256" key="9">
    <source>
        <dbReference type="SAM" id="Phobius"/>
    </source>
</evidence>
<evidence type="ECO:0000313" key="12">
    <source>
        <dbReference type="Proteomes" id="UP000619041"/>
    </source>
</evidence>
<feature type="transmembrane region" description="Helical" evidence="9">
    <location>
        <begin position="397"/>
        <end position="415"/>
    </location>
</feature>
<feature type="transmembrane region" description="Helical" evidence="9">
    <location>
        <begin position="84"/>
        <end position="103"/>
    </location>
</feature>
<dbReference type="Proteomes" id="UP000619041">
    <property type="component" value="Unassembled WGS sequence"/>
</dbReference>
<protein>
    <submittedName>
        <fullName evidence="11">MFS transporter</fullName>
    </submittedName>
</protein>
<comment type="caution">
    <text evidence="11">The sequence shown here is derived from an EMBL/GenBank/DDBJ whole genome shotgun (WGS) entry which is preliminary data.</text>
</comment>
<dbReference type="PROSITE" id="PS00217">
    <property type="entry name" value="SUGAR_TRANSPORT_2"/>
    <property type="match status" value="1"/>
</dbReference>
<dbReference type="RefSeq" id="WP_229658509.1">
    <property type="nucleotide sequence ID" value="NZ_BMKL01000001.1"/>
</dbReference>
<keyword evidence="3" id="KW-0813">Transport</keyword>
<dbReference type="InterPro" id="IPR011701">
    <property type="entry name" value="MFS"/>
</dbReference>
<dbReference type="InterPro" id="IPR020846">
    <property type="entry name" value="MFS_dom"/>
</dbReference>
<dbReference type="EMBL" id="BMKL01000001">
    <property type="protein sequence ID" value="GGD96959.1"/>
    <property type="molecule type" value="Genomic_DNA"/>
</dbReference>
<reference evidence="12" key="1">
    <citation type="journal article" date="2019" name="Int. J. Syst. Evol. Microbiol.">
        <title>The Global Catalogue of Microorganisms (GCM) 10K type strain sequencing project: providing services to taxonomists for standard genome sequencing and annotation.</title>
        <authorList>
            <consortium name="The Broad Institute Genomics Platform"/>
            <consortium name="The Broad Institute Genome Sequencing Center for Infectious Disease"/>
            <person name="Wu L."/>
            <person name="Ma J."/>
        </authorList>
    </citation>
    <scope>NUCLEOTIDE SEQUENCE [LARGE SCALE GENOMIC DNA]</scope>
    <source>
        <strain evidence="12">CGMCC 1.15959</strain>
    </source>
</reference>
<evidence type="ECO:0000259" key="10">
    <source>
        <dbReference type="PROSITE" id="PS50850"/>
    </source>
</evidence>
<keyword evidence="7 9" id="KW-1133">Transmembrane helix</keyword>
<comment type="similarity">
    <text evidence="2">Belongs to the major facilitator superfamily. Metabolite:H+ Symporter (MHS) family (TC 2.A.1.6) family.</text>
</comment>
<organism evidence="11 12">
    <name type="scientific">Tsuneonella deserti</name>
    <dbReference type="NCBI Taxonomy" id="2035528"/>
    <lineage>
        <taxon>Bacteria</taxon>
        <taxon>Pseudomonadati</taxon>
        <taxon>Pseudomonadota</taxon>
        <taxon>Alphaproteobacteria</taxon>
        <taxon>Sphingomonadales</taxon>
        <taxon>Erythrobacteraceae</taxon>
        <taxon>Tsuneonella</taxon>
    </lineage>
</organism>
<feature type="transmembrane region" description="Helical" evidence="9">
    <location>
        <begin position="109"/>
        <end position="129"/>
    </location>
</feature>
<feature type="transmembrane region" description="Helical" evidence="9">
    <location>
        <begin position="150"/>
        <end position="173"/>
    </location>
</feature>
<dbReference type="InterPro" id="IPR005829">
    <property type="entry name" value="Sugar_transporter_CS"/>
</dbReference>
<keyword evidence="8 9" id="KW-0472">Membrane</keyword>
<dbReference type="PANTHER" id="PTHR43528:SF1">
    <property type="entry name" value="ALPHA-KETOGLUTARATE PERMEASE"/>
    <property type="match status" value="1"/>
</dbReference>
<comment type="subcellular location">
    <subcellularLocation>
        <location evidence="1">Cell membrane</location>
        <topology evidence="1">Multi-pass membrane protein</topology>
    </subcellularLocation>
</comment>
<evidence type="ECO:0000256" key="2">
    <source>
        <dbReference type="ARBA" id="ARBA00008240"/>
    </source>
</evidence>
<dbReference type="Pfam" id="PF07690">
    <property type="entry name" value="MFS_1"/>
    <property type="match status" value="1"/>
</dbReference>
<feature type="transmembrane region" description="Helical" evidence="9">
    <location>
        <begin position="49"/>
        <end position="72"/>
    </location>
</feature>
<evidence type="ECO:0000256" key="1">
    <source>
        <dbReference type="ARBA" id="ARBA00004651"/>
    </source>
</evidence>
<dbReference type="SUPFAM" id="SSF103473">
    <property type="entry name" value="MFS general substrate transporter"/>
    <property type="match status" value="1"/>
</dbReference>
<dbReference type="CDD" id="cd17367">
    <property type="entry name" value="MFS_KgtP"/>
    <property type="match status" value="1"/>
</dbReference>
<keyword evidence="6" id="KW-0769">Symport</keyword>
<evidence type="ECO:0000256" key="8">
    <source>
        <dbReference type="ARBA" id="ARBA00023136"/>
    </source>
</evidence>
<dbReference type="InterPro" id="IPR051084">
    <property type="entry name" value="H+-coupled_symporters"/>
</dbReference>
<dbReference type="PROSITE" id="PS50850">
    <property type="entry name" value="MFS"/>
    <property type="match status" value="1"/>
</dbReference>
<keyword evidence="5 9" id="KW-0812">Transmembrane</keyword>
<feature type="transmembrane region" description="Helical" evidence="9">
    <location>
        <begin position="25"/>
        <end position="43"/>
    </location>
</feature>
<feature type="transmembrane region" description="Helical" evidence="9">
    <location>
        <begin position="185"/>
        <end position="204"/>
    </location>
</feature>
<evidence type="ECO:0000256" key="4">
    <source>
        <dbReference type="ARBA" id="ARBA00022475"/>
    </source>
</evidence>
<evidence type="ECO:0000256" key="6">
    <source>
        <dbReference type="ARBA" id="ARBA00022847"/>
    </source>
</evidence>
<dbReference type="Gene3D" id="1.20.1250.20">
    <property type="entry name" value="MFS general substrate transporter like domains"/>
    <property type="match status" value="1"/>
</dbReference>
<feature type="transmembrane region" description="Helical" evidence="9">
    <location>
        <begin position="275"/>
        <end position="295"/>
    </location>
</feature>
<gene>
    <name evidence="11" type="primary">kgtP</name>
    <name evidence="11" type="ORF">GCM10011515_15920</name>
</gene>
<feature type="transmembrane region" description="Helical" evidence="9">
    <location>
        <begin position="237"/>
        <end position="255"/>
    </location>
</feature>
<feature type="domain" description="Major facilitator superfamily (MFS) profile" evidence="10">
    <location>
        <begin position="13"/>
        <end position="419"/>
    </location>
</feature>
<name>A0ABQ1S9P5_9SPHN</name>
<accession>A0ABQ1S9P5</accession>